<evidence type="ECO:0000313" key="3">
    <source>
        <dbReference type="Proteomes" id="UP000187191"/>
    </source>
</evidence>
<organism evidence="2 3">
    <name type="scientific">Streptomyces alfalfae</name>
    <dbReference type="NCBI Taxonomy" id="1642299"/>
    <lineage>
        <taxon>Bacteria</taxon>
        <taxon>Bacillati</taxon>
        <taxon>Actinomycetota</taxon>
        <taxon>Actinomycetes</taxon>
        <taxon>Kitasatosporales</taxon>
        <taxon>Streptomycetaceae</taxon>
        <taxon>Streptomyces</taxon>
    </lineage>
</organism>
<feature type="coiled-coil region" evidence="1">
    <location>
        <begin position="72"/>
        <end position="99"/>
    </location>
</feature>
<dbReference type="EMBL" id="CP015588">
    <property type="protein sequence ID" value="APY88216.1"/>
    <property type="molecule type" value="Genomic_DNA"/>
</dbReference>
<gene>
    <name evidence="2" type="ORF">A7J05_23235</name>
</gene>
<keyword evidence="1" id="KW-0175">Coiled coil</keyword>
<evidence type="ECO:0000256" key="1">
    <source>
        <dbReference type="SAM" id="Coils"/>
    </source>
</evidence>
<dbReference type="RefSeq" id="WP_076686195.1">
    <property type="nucleotide sequence ID" value="NZ_CP015588.1"/>
</dbReference>
<reference evidence="2 3" key="1">
    <citation type="submission" date="2016-05" db="EMBL/GenBank/DDBJ databases">
        <authorList>
            <person name="Gu J."/>
        </authorList>
    </citation>
    <scope>NUCLEOTIDE SEQUENCE [LARGE SCALE GENOMIC DNA]</scope>
    <source>
        <strain evidence="2 3">ACCC40021</strain>
    </source>
</reference>
<accession>A0ABM6GYC1</accession>
<keyword evidence="3" id="KW-1185">Reference proteome</keyword>
<sequence length="130" mass="14712">MWGKRKRRITELEAHVRQLVDERDEARTASAAHLAAAVRTAGRNTILAERNEQLTATEHSHDADMEIQADRIERLLKACVRYRAELATAARDIARLQDRLDDCLGLTAPEVEAGAGWQKRRQDLTDRSVV</sequence>
<protein>
    <submittedName>
        <fullName evidence="2">Uncharacterized protein</fullName>
    </submittedName>
</protein>
<evidence type="ECO:0000313" key="2">
    <source>
        <dbReference type="EMBL" id="APY88216.1"/>
    </source>
</evidence>
<dbReference type="Proteomes" id="UP000187191">
    <property type="component" value="Chromosome"/>
</dbReference>
<name>A0ABM6GYC1_9ACTN</name>
<proteinExistence type="predicted"/>